<sequence>MQLGRQLELEQNKRKEADANFTKAMEELGKAEENEDSPLWAQDRVLRSLDLTIAETKISDDEAGPPAPILLHSTNAIPGQQKLAVALPRPLLLIVLAQCTLLHQTDPVVQANNVAPTYLPFLLLTWTK</sequence>
<evidence type="ECO:0000313" key="2">
    <source>
        <dbReference type="Proteomes" id="UP001062846"/>
    </source>
</evidence>
<dbReference type="EMBL" id="CM046388">
    <property type="protein sequence ID" value="KAI8572299.1"/>
    <property type="molecule type" value="Genomic_DNA"/>
</dbReference>
<evidence type="ECO:0000313" key="1">
    <source>
        <dbReference type="EMBL" id="KAI8572299.1"/>
    </source>
</evidence>
<keyword evidence="2" id="KW-1185">Reference proteome</keyword>
<protein>
    <submittedName>
        <fullName evidence="1">Uncharacterized protein</fullName>
    </submittedName>
</protein>
<reference evidence="1" key="1">
    <citation type="submission" date="2022-02" db="EMBL/GenBank/DDBJ databases">
        <title>Plant Genome Project.</title>
        <authorList>
            <person name="Zhang R.-G."/>
        </authorList>
    </citation>
    <scope>NUCLEOTIDE SEQUENCE</scope>
    <source>
        <strain evidence="1">AT1</strain>
    </source>
</reference>
<name>A0ACC0Q4C7_RHOML</name>
<comment type="caution">
    <text evidence="1">The sequence shown here is derived from an EMBL/GenBank/DDBJ whole genome shotgun (WGS) entry which is preliminary data.</text>
</comment>
<proteinExistence type="predicted"/>
<organism evidence="1 2">
    <name type="scientific">Rhododendron molle</name>
    <name type="common">Chinese azalea</name>
    <name type="synonym">Azalea mollis</name>
    <dbReference type="NCBI Taxonomy" id="49168"/>
    <lineage>
        <taxon>Eukaryota</taxon>
        <taxon>Viridiplantae</taxon>
        <taxon>Streptophyta</taxon>
        <taxon>Embryophyta</taxon>
        <taxon>Tracheophyta</taxon>
        <taxon>Spermatophyta</taxon>
        <taxon>Magnoliopsida</taxon>
        <taxon>eudicotyledons</taxon>
        <taxon>Gunneridae</taxon>
        <taxon>Pentapetalae</taxon>
        <taxon>asterids</taxon>
        <taxon>Ericales</taxon>
        <taxon>Ericaceae</taxon>
        <taxon>Ericoideae</taxon>
        <taxon>Rhodoreae</taxon>
        <taxon>Rhododendron</taxon>
    </lineage>
</organism>
<gene>
    <name evidence="1" type="ORF">RHMOL_Rhmol01G0186600</name>
</gene>
<dbReference type="Proteomes" id="UP001062846">
    <property type="component" value="Chromosome 1"/>
</dbReference>
<accession>A0ACC0Q4C7</accession>